<dbReference type="SUPFAM" id="SSF81901">
    <property type="entry name" value="HCP-like"/>
    <property type="match status" value="2"/>
</dbReference>
<dbReference type="PANTHER" id="PTHR11102:SF147">
    <property type="entry name" value="SEL1L ADAPTOR SUBUNIT OF ERAD E3 UBIQUITIN LIGASE"/>
    <property type="match status" value="1"/>
</dbReference>
<evidence type="ECO:0000313" key="1">
    <source>
        <dbReference type="EMBL" id="SVC96350.1"/>
    </source>
</evidence>
<gene>
    <name evidence="1" type="ORF">METZ01_LOCUS349204</name>
</gene>
<evidence type="ECO:0008006" key="2">
    <source>
        <dbReference type="Google" id="ProtNLM"/>
    </source>
</evidence>
<dbReference type="PANTHER" id="PTHR11102">
    <property type="entry name" value="SEL-1-LIKE PROTEIN"/>
    <property type="match status" value="1"/>
</dbReference>
<dbReference type="InterPro" id="IPR050767">
    <property type="entry name" value="Sel1_AlgK"/>
</dbReference>
<feature type="non-terminal residue" evidence="1">
    <location>
        <position position="322"/>
    </location>
</feature>
<dbReference type="Gene3D" id="1.25.40.10">
    <property type="entry name" value="Tetratricopeptide repeat domain"/>
    <property type="match status" value="2"/>
</dbReference>
<sequence>FFTDTPAAQERAEKWLRSAAEQGHLTAQHHLFVLLDRGQFGENLRSPEARQWLVKAALAGSMLSQGSLGTLYFNGGDLFAQDYDKARYWFELSAAQNGAYAMINLGRMYRDGLGVEADEAKAVEYYGRSWKEADSAFAVGPGSSSHDEAATEGMWEYARILRYSDHVYMENQLEEAVRIFRFLASDQGGSPEAQMQYGLALANGIGVEQNEYEAIRWYLKAAARGNGDAMNNLSVMFAMGRGAEKDQEASFVWALRAAREGHPLATAKVGNFLSGGEAPDLEAALSWMLLAAERGEESAKHFLTQEYGEDYRQRLASLWVEP</sequence>
<dbReference type="GO" id="GO:0005789">
    <property type="term" value="C:endoplasmic reticulum membrane"/>
    <property type="evidence" value="ECO:0007669"/>
    <property type="project" value="TreeGrafter"/>
</dbReference>
<protein>
    <recommendedName>
        <fullName evidence="2">Sel1 repeat family protein</fullName>
    </recommendedName>
</protein>
<accession>A0A382RG39</accession>
<dbReference type="SMART" id="SM00671">
    <property type="entry name" value="SEL1"/>
    <property type="match status" value="6"/>
</dbReference>
<dbReference type="AlphaFoldDB" id="A0A382RG39"/>
<dbReference type="GO" id="GO:0036503">
    <property type="term" value="P:ERAD pathway"/>
    <property type="evidence" value="ECO:0007669"/>
    <property type="project" value="TreeGrafter"/>
</dbReference>
<reference evidence="1" key="1">
    <citation type="submission" date="2018-05" db="EMBL/GenBank/DDBJ databases">
        <authorList>
            <person name="Lanie J.A."/>
            <person name="Ng W.-L."/>
            <person name="Kazmierczak K.M."/>
            <person name="Andrzejewski T.M."/>
            <person name="Davidsen T.M."/>
            <person name="Wayne K.J."/>
            <person name="Tettelin H."/>
            <person name="Glass J.I."/>
            <person name="Rusch D."/>
            <person name="Podicherti R."/>
            <person name="Tsui H.-C.T."/>
            <person name="Winkler M.E."/>
        </authorList>
    </citation>
    <scope>NUCLEOTIDE SEQUENCE</scope>
</reference>
<dbReference type="InterPro" id="IPR011990">
    <property type="entry name" value="TPR-like_helical_dom_sf"/>
</dbReference>
<dbReference type="InterPro" id="IPR006597">
    <property type="entry name" value="Sel1-like"/>
</dbReference>
<organism evidence="1">
    <name type="scientific">marine metagenome</name>
    <dbReference type="NCBI Taxonomy" id="408172"/>
    <lineage>
        <taxon>unclassified sequences</taxon>
        <taxon>metagenomes</taxon>
        <taxon>ecological metagenomes</taxon>
    </lineage>
</organism>
<proteinExistence type="predicted"/>
<dbReference type="Pfam" id="PF08238">
    <property type="entry name" value="Sel1"/>
    <property type="match status" value="7"/>
</dbReference>
<name>A0A382RG39_9ZZZZ</name>
<feature type="non-terminal residue" evidence="1">
    <location>
        <position position="1"/>
    </location>
</feature>
<dbReference type="EMBL" id="UINC01121294">
    <property type="protein sequence ID" value="SVC96350.1"/>
    <property type="molecule type" value="Genomic_DNA"/>
</dbReference>